<evidence type="ECO:0000313" key="2">
    <source>
        <dbReference type="Proteomes" id="UP000824782"/>
    </source>
</evidence>
<sequence>MVAFFRVILQGSRVQYYPYRPAIISTAGRGGRELVQDLLIPVLCRYSTVEEVAVFHCLGAAR</sequence>
<comment type="caution">
    <text evidence="1">The sequence shown here is derived from an EMBL/GenBank/DDBJ whole genome shotgun (WGS) entry which is preliminary data.</text>
</comment>
<organism evidence="1 2">
    <name type="scientific">Engystomops pustulosus</name>
    <name type="common">Tungara frog</name>
    <name type="synonym">Physalaemus pustulosus</name>
    <dbReference type="NCBI Taxonomy" id="76066"/>
    <lineage>
        <taxon>Eukaryota</taxon>
        <taxon>Metazoa</taxon>
        <taxon>Chordata</taxon>
        <taxon>Craniata</taxon>
        <taxon>Vertebrata</taxon>
        <taxon>Euteleostomi</taxon>
        <taxon>Amphibia</taxon>
        <taxon>Batrachia</taxon>
        <taxon>Anura</taxon>
        <taxon>Neobatrachia</taxon>
        <taxon>Hyloidea</taxon>
        <taxon>Leptodactylidae</taxon>
        <taxon>Leiuperinae</taxon>
        <taxon>Engystomops</taxon>
    </lineage>
</organism>
<accession>A0AAV7BHL7</accession>
<dbReference type="EMBL" id="WNYA01000005">
    <property type="protein sequence ID" value="KAG8572101.1"/>
    <property type="molecule type" value="Genomic_DNA"/>
</dbReference>
<protein>
    <submittedName>
        <fullName evidence="1">Uncharacterized protein</fullName>
    </submittedName>
</protein>
<proteinExistence type="predicted"/>
<evidence type="ECO:0000313" key="1">
    <source>
        <dbReference type="EMBL" id="KAG8572101.1"/>
    </source>
</evidence>
<name>A0AAV7BHL7_ENGPU</name>
<dbReference type="Proteomes" id="UP000824782">
    <property type="component" value="Unassembled WGS sequence"/>
</dbReference>
<gene>
    <name evidence="1" type="ORF">GDO81_011909</name>
</gene>
<keyword evidence="2" id="KW-1185">Reference proteome</keyword>
<reference evidence="1" key="1">
    <citation type="thesis" date="2020" institute="ProQuest LLC" country="789 East Eisenhower Parkway, Ann Arbor, MI, USA">
        <title>Comparative Genomics and Chromosome Evolution.</title>
        <authorList>
            <person name="Mudd A.B."/>
        </authorList>
    </citation>
    <scope>NUCLEOTIDE SEQUENCE</scope>
    <source>
        <strain evidence="1">237g6f4</strain>
        <tissue evidence="1">Blood</tissue>
    </source>
</reference>
<dbReference type="AlphaFoldDB" id="A0AAV7BHL7"/>